<dbReference type="EMBL" id="LFZO01000207">
    <property type="protein sequence ID" value="KXT11328.1"/>
    <property type="molecule type" value="Genomic_DNA"/>
</dbReference>
<dbReference type="PANTHER" id="PTHR10102:SF0">
    <property type="entry name" value="DNA-DIRECTED RNA POLYMERASE, MITOCHONDRIAL"/>
    <property type="match status" value="1"/>
</dbReference>
<dbReference type="Gene3D" id="1.10.1320.10">
    <property type="entry name" value="DNA-directed RNA polymerase, N-terminal domain"/>
    <property type="match status" value="1"/>
</dbReference>
<comment type="similarity">
    <text evidence="2 10">Belongs to the phage and mitochondrial RNA polymerase family.</text>
</comment>
<organism evidence="14 15">
    <name type="scientific">Pseudocercospora musae</name>
    <dbReference type="NCBI Taxonomy" id="113226"/>
    <lineage>
        <taxon>Eukaryota</taxon>
        <taxon>Fungi</taxon>
        <taxon>Dikarya</taxon>
        <taxon>Ascomycota</taxon>
        <taxon>Pezizomycotina</taxon>
        <taxon>Dothideomycetes</taxon>
        <taxon>Dothideomycetidae</taxon>
        <taxon>Mycosphaerellales</taxon>
        <taxon>Mycosphaerellaceae</taxon>
        <taxon>Pseudocercospora</taxon>
    </lineage>
</organism>
<accession>A0A139IB83</accession>
<evidence type="ECO:0000259" key="12">
    <source>
        <dbReference type="SMART" id="SM01311"/>
    </source>
</evidence>
<dbReference type="PROSITE" id="PS00489">
    <property type="entry name" value="RNA_POL_PHAGE_2"/>
    <property type="match status" value="1"/>
</dbReference>
<dbReference type="EC" id="2.7.7.6" evidence="3 10"/>
<dbReference type="PROSITE" id="PS00900">
    <property type="entry name" value="RNA_POL_PHAGE_1"/>
    <property type="match status" value="1"/>
</dbReference>
<feature type="region of interest" description="Disordered" evidence="11">
    <location>
        <begin position="1091"/>
        <end position="1114"/>
    </location>
</feature>
<dbReference type="InterPro" id="IPR046950">
    <property type="entry name" value="DNA-dir_Rpol_C_phage-type"/>
</dbReference>
<evidence type="ECO:0000256" key="6">
    <source>
        <dbReference type="ARBA" id="ARBA00022695"/>
    </source>
</evidence>
<keyword evidence="6 10" id="KW-0548">Nucleotidyltransferase</keyword>
<evidence type="ECO:0000256" key="1">
    <source>
        <dbReference type="ARBA" id="ARBA00004026"/>
    </source>
</evidence>
<comment type="caution">
    <text evidence="14">The sequence shown here is derived from an EMBL/GenBank/DDBJ whole genome shotgun (WGS) entry which is preliminary data.</text>
</comment>
<evidence type="ECO:0000256" key="2">
    <source>
        <dbReference type="ARBA" id="ARBA00009493"/>
    </source>
</evidence>
<evidence type="ECO:0000256" key="9">
    <source>
        <dbReference type="ARBA" id="ARBA00048552"/>
    </source>
</evidence>
<keyword evidence="5 10" id="KW-0808">Transferase</keyword>
<protein>
    <recommendedName>
        <fullName evidence="3 10">DNA-directed RNA polymerase</fullName>
        <ecNumber evidence="3 10">2.7.7.6</ecNumber>
    </recommendedName>
</protein>
<reference evidence="14 15" key="1">
    <citation type="submission" date="2015-07" db="EMBL/GenBank/DDBJ databases">
        <title>Comparative genomics of the Sigatoka disease complex on banana suggests a link between parallel evolutionary changes in Pseudocercospora fijiensis and Pseudocercospora eumusae and increased virulence on the banana host.</title>
        <authorList>
            <person name="Chang T.-C."/>
            <person name="Salvucci A."/>
            <person name="Crous P.W."/>
            <person name="Stergiopoulos I."/>
        </authorList>
    </citation>
    <scope>NUCLEOTIDE SEQUENCE [LARGE SCALE GENOMIC DNA]</scope>
    <source>
        <strain evidence="14 15">CBS 116634</strain>
    </source>
</reference>
<evidence type="ECO:0000256" key="11">
    <source>
        <dbReference type="SAM" id="MobiDB-lite"/>
    </source>
</evidence>
<evidence type="ECO:0000313" key="15">
    <source>
        <dbReference type="Proteomes" id="UP000073492"/>
    </source>
</evidence>
<dbReference type="FunFam" id="1.10.287.280:FF:000001">
    <property type="entry name" value="DNA-directed RNA polymerase"/>
    <property type="match status" value="1"/>
</dbReference>
<evidence type="ECO:0000256" key="10">
    <source>
        <dbReference type="RuleBase" id="RU003805"/>
    </source>
</evidence>
<comment type="function">
    <text evidence="1 10">DNA-dependent RNA polymerase catalyzes the transcription of DNA into RNA using the four ribonucleoside triphosphates as substrates.</text>
</comment>
<dbReference type="GO" id="GO:0001018">
    <property type="term" value="F:mitochondrial promoter sequence-specific DNA binding"/>
    <property type="evidence" value="ECO:0007669"/>
    <property type="project" value="TreeGrafter"/>
</dbReference>
<dbReference type="GO" id="GO:0006390">
    <property type="term" value="P:mitochondrial transcription"/>
    <property type="evidence" value="ECO:0007669"/>
    <property type="project" value="TreeGrafter"/>
</dbReference>
<dbReference type="Gene3D" id="1.10.287.280">
    <property type="match status" value="1"/>
</dbReference>
<dbReference type="Proteomes" id="UP000073492">
    <property type="component" value="Unassembled WGS sequence"/>
</dbReference>
<dbReference type="Pfam" id="PF14700">
    <property type="entry name" value="RPOL_N"/>
    <property type="match status" value="1"/>
</dbReference>
<dbReference type="Pfam" id="PF00940">
    <property type="entry name" value="RNA_pol"/>
    <property type="match status" value="1"/>
</dbReference>
<dbReference type="InterPro" id="IPR037159">
    <property type="entry name" value="RNA_POL_N_sf"/>
</dbReference>
<keyword evidence="4 10" id="KW-0240">DNA-directed RNA polymerase</keyword>
<dbReference type="PANTHER" id="PTHR10102">
    <property type="entry name" value="DNA-DIRECTED RNA POLYMERASE, MITOCHONDRIAL"/>
    <property type="match status" value="1"/>
</dbReference>
<evidence type="ECO:0000256" key="8">
    <source>
        <dbReference type="ARBA" id="ARBA00023163"/>
    </source>
</evidence>
<evidence type="ECO:0000256" key="7">
    <source>
        <dbReference type="ARBA" id="ARBA00022946"/>
    </source>
</evidence>
<comment type="catalytic activity">
    <reaction evidence="9 10">
        <text>RNA(n) + a ribonucleoside 5'-triphosphate = RNA(n+1) + diphosphate</text>
        <dbReference type="Rhea" id="RHEA:21248"/>
        <dbReference type="Rhea" id="RHEA-COMP:14527"/>
        <dbReference type="Rhea" id="RHEA-COMP:17342"/>
        <dbReference type="ChEBI" id="CHEBI:33019"/>
        <dbReference type="ChEBI" id="CHEBI:61557"/>
        <dbReference type="ChEBI" id="CHEBI:140395"/>
        <dbReference type="EC" id="2.7.7.6"/>
    </reaction>
</comment>
<proteinExistence type="inferred from homology"/>
<dbReference type="InterPro" id="IPR029262">
    <property type="entry name" value="RPOL_N"/>
</dbReference>
<feature type="domain" description="DNA-directed RNA polymerase N-terminal" evidence="12">
    <location>
        <begin position="384"/>
        <end position="714"/>
    </location>
</feature>
<evidence type="ECO:0000256" key="4">
    <source>
        <dbReference type="ARBA" id="ARBA00022478"/>
    </source>
</evidence>
<evidence type="ECO:0000313" key="14">
    <source>
        <dbReference type="EMBL" id="KXT11983.1"/>
    </source>
</evidence>
<evidence type="ECO:0000256" key="5">
    <source>
        <dbReference type="ARBA" id="ARBA00022679"/>
    </source>
</evidence>
<evidence type="ECO:0000256" key="3">
    <source>
        <dbReference type="ARBA" id="ARBA00012418"/>
    </source>
</evidence>
<dbReference type="Gene3D" id="1.10.150.20">
    <property type="entry name" value="5' to 3' exonuclease, C-terminal subdomain"/>
    <property type="match status" value="1"/>
</dbReference>
<dbReference type="SUPFAM" id="SSF56672">
    <property type="entry name" value="DNA/RNA polymerases"/>
    <property type="match status" value="1"/>
</dbReference>
<name>A0A139IB83_9PEZI</name>
<dbReference type="STRING" id="113226.A0A139IB83"/>
<feature type="compositionally biased region" description="Polar residues" evidence="11">
    <location>
        <begin position="1425"/>
        <end position="1441"/>
    </location>
</feature>
<feature type="compositionally biased region" description="Acidic residues" evidence="11">
    <location>
        <begin position="1397"/>
        <end position="1410"/>
    </location>
</feature>
<dbReference type="EMBL" id="LFZO01000170">
    <property type="protein sequence ID" value="KXT11983.1"/>
    <property type="molecule type" value="Genomic_DNA"/>
</dbReference>
<dbReference type="OrthoDB" id="276422at2759"/>
<keyword evidence="7" id="KW-0809">Transit peptide</keyword>
<keyword evidence="15" id="KW-1185">Reference proteome</keyword>
<dbReference type="SMART" id="SM01311">
    <property type="entry name" value="RPOL_N"/>
    <property type="match status" value="1"/>
</dbReference>
<dbReference type="GO" id="GO:0034245">
    <property type="term" value="C:mitochondrial DNA-directed RNA polymerase complex"/>
    <property type="evidence" value="ECO:0007669"/>
    <property type="project" value="TreeGrafter"/>
</dbReference>
<keyword evidence="8 10" id="KW-0804">Transcription</keyword>
<dbReference type="InterPro" id="IPR043502">
    <property type="entry name" value="DNA/RNA_pol_sf"/>
</dbReference>
<evidence type="ECO:0000313" key="13">
    <source>
        <dbReference type="EMBL" id="KXT11328.1"/>
    </source>
</evidence>
<feature type="region of interest" description="Disordered" evidence="11">
    <location>
        <begin position="1397"/>
        <end position="1441"/>
    </location>
</feature>
<dbReference type="InterPro" id="IPR002092">
    <property type="entry name" value="DNA-dir_Rpol_phage-type"/>
</dbReference>
<dbReference type="GO" id="GO:0003899">
    <property type="term" value="F:DNA-directed RNA polymerase activity"/>
    <property type="evidence" value="ECO:0007669"/>
    <property type="project" value="UniProtKB-EC"/>
</dbReference>
<sequence length="1476" mass="164730">MLVRCARRQQQHRHTSRTLLAASSFAQLNLPWLAPAQLRWTTSQAAGSRLWNAGNARRIGPNRVTSDRTDLRRLATATDKYTPRSSSSHAPPVGLGSGFRNVADEYLPFDFSTFTDGSQTQFTGLEDRTRPTMLDHWATYQRVGLTEQGLAGSVRDLLGHLHTTLGVGRRDRAEAIIQRLADQIDPQSPELAYAHSVYLQSLLQSIMLEGRDSPQSQALLKDMQRWFELEIRNKRVIPEPSLLIPVMRAAIRALDGPRRERTIRRYAAMAKELGDEVMDDVLLSEEYDDNEFAILGRATSQYYEDVDTSDALAATEPPLETAEFQPEVSVTHDVLDLGDVPDVRATEQKGLGLYNIKRAMDVFKEMPDVSADASPEVRQQLAHARQRRLEETSVEIAVDRWKKADEDLRKIGIHTSMQSRPMAALMWQWYQILLPALEMELQEAKKTMTDVRKSDDRTVYGPYLEMLPMKKVAANTILYIMSRMANGKDRNTGTYTSGATLSNLTVMLSKSIEAECLASVARQKASAPQNRKSNTTSQIRRQAVSALKKEVDKANASPKTKAKKASQAILAEVEWPLVVHAKLGAMLVSKLVECAHLPVTKQHPRTKEMITQMQPAFLHRLNYEKGKKLGVISPNPALLDKLQSEPVGSLLAKRMPMVVEPKPWTAWNDGGYLHYSNPVLRLVQGDKSSKEYFMAADQNNDLDTVYKGLTALGKVPWKVHQGVFKVQLEAWNSGEAIANFAPLNPEMNMPPEPDSSADPLERRKWLAEIKELGNRKGGYHSKRCFQNFQLEIARTLLNETLYFPHNMDFRGRAYPIPPYLNHMGADNVRGLLVFADGKELGENGLRWLKIHMATVAGHDKASLEERVEFTMEHLEEIYDSVRDPLGGRRWWLQAEDAWQTLAACFELTAALESPDPTKFISHLPIQQDGTCNGLQHYAALGGDRAGAAQVNLEPSDRPSDVYTAVADAVKAEVEKDANNGNPVAKKLHGRITRKCVKQPVMTNVYGVTFFGARAQVRKQLEVLFPEVREYDEVNVGNMSHYIALKIFKSLGEMFAGAQAIQKWLGECADRISTCLTAEQVEEVKGQTKRVGRARKVKTTEKTGKTGAKNVEQAEESEQGVGFADAVKTPKMALSKQKRLQKIKDEHALSKPLFKSTVVWTTPLRLPVVQPYRSAKSKIVLTSMQSIALQDPQVWDPVSRRKQLQAFPPNFIHSLDATHMLLSALACDQENMTFASIHDSFWTHACDVNRLSEVLRDAFIAMHGEDIIGRLREEFETRYKGCMYMASVLADSAVGQRITAWRLEIKSEAKVRKDETMPSELGLEAERMRLLGSEDAVEKAKGEAMITPGSIVLAQSDTIAPAAAIELAGQKLGEMPVDPLEVEASAEMDAAVLDGAADQDIDDDDDDDDDAAAAAAASGENDEESNTTAKATSDTKKGTTPKQARKLYVWLPLTMPEVPAKGDFDVTRLRKSRYFFH</sequence>
<gene>
    <name evidence="13" type="ORF">AC579_301</name>
    <name evidence="14" type="ORF">AC579_3088</name>
</gene>